<protein>
    <submittedName>
        <fullName evidence="1">Uncharacterized protein</fullName>
    </submittedName>
</protein>
<dbReference type="EMBL" id="MU273465">
    <property type="protein sequence ID" value="KAI0037241.1"/>
    <property type="molecule type" value="Genomic_DNA"/>
</dbReference>
<dbReference type="Proteomes" id="UP000814128">
    <property type="component" value="Unassembled WGS sequence"/>
</dbReference>
<reference evidence="1" key="2">
    <citation type="journal article" date="2022" name="New Phytol.">
        <title>Evolutionary transition to the ectomycorrhizal habit in the genomes of a hyperdiverse lineage of mushroom-forming fungi.</title>
        <authorList>
            <person name="Looney B."/>
            <person name="Miyauchi S."/>
            <person name="Morin E."/>
            <person name="Drula E."/>
            <person name="Courty P.E."/>
            <person name="Kohler A."/>
            <person name="Kuo A."/>
            <person name="LaButti K."/>
            <person name="Pangilinan J."/>
            <person name="Lipzen A."/>
            <person name="Riley R."/>
            <person name="Andreopoulos W."/>
            <person name="He G."/>
            <person name="Johnson J."/>
            <person name="Nolan M."/>
            <person name="Tritt A."/>
            <person name="Barry K.W."/>
            <person name="Grigoriev I.V."/>
            <person name="Nagy L.G."/>
            <person name="Hibbett D."/>
            <person name="Henrissat B."/>
            <person name="Matheny P.B."/>
            <person name="Labbe J."/>
            <person name="Martin F.M."/>
        </authorList>
    </citation>
    <scope>NUCLEOTIDE SEQUENCE</scope>
    <source>
        <strain evidence="1">EC-137</strain>
    </source>
</reference>
<name>A0ACB8QZB9_9AGAM</name>
<comment type="caution">
    <text evidence="1">The sequence shown here is derived from an EMBL/GenBank/DDBJ whole genome shotgun (WGS) entry which is preliminary data.</text>
</comment>
<organism evidence="1 2">
    <name type="scientific">Vararia minispora EC-137</name>
    <dbReference type="NCBI Taxonomy" id="1314806"/>
    <lineage>
        <taxon>Eukaryota</taxon>
        <taxon>Fungi</taxon>
        <taxon>Dikarya</taxon>
        <taxon>Basidiomycota</taxon>
        <taxon>Agaricomycotina</taxon>
        <taxon>Agaricomycetes</taxon>
        <taxon>Russulales</taxon>
        <taxon>Lachnocladiaceae</taxon>
        <taxon>Vararia</taxon>
    </lineage>
</organism>
<gene>
    <name evidence="1" type="ORF">K488DRAFT_67132</name>
</gene>
<proteinExistence type="predicted"/>
<sequence length="245" mass="26385">MLVSDPNSGPSTAIPSTDSFPPPYEGDGPSAHNAPGYSSGSSTLTHPLIPAPNIHPCNHLFLSDKDTFFGGQYVLDVGLPAPPFASSLPVFKQLGNANLRFEVRDGSIEPEIWVAALKEKTPPDTRARIVAKVRDGKTNIILHAPHPSLPRPLISLSLEIRDGRNAIAIPRSFRGQLKLKKRNGAVALSPGVQAVASLLYQADGKHLCCIGERDIDPELADQINLDCRDGGVTIMFDDEASKNWK</sequence>
<reference evidence="1" key="1">
    <citation type="submission" date="2021-02" db="EMBL/GenBank/DDBJ databases">
        <authorList>
            <consortium name="DOE Joint Genome Institute"/>
            <person name="Ahrendt S."/>
            <person name="Looney B.P."/>
            <person name="Miyauchi S."/>
            <person name="Morin E."/>
            <person name="Drula E."/>
            <person name="Courty P.E."/>
            <person name="Chicoki N."/>
            <person name="Fauchery L."/>
            <person name="Kohler A."/>
            <person name="Kuo A."/>
            <person name="Labutti K."/>
            <person name="Pangilinan J."/>
            <person name="Lipzen A."/>
            <person name="Riley R."/>
            <person name="Andreopoulos W."/>
            <person name="He G."/>
            <person name="Johnson J."/>
            <person name="Barry K.W."/>
            <person name="Grigoriev I.V."/>
            <person name="Nagy L."/>
            <person name="Hibbett D."/>
            <person name="Henrissat B."/>
            <person name="Matheny P.B."/>
            <person name="Labbe J."/>
            <person name="Martin F."/>
        </authorList>
    </citation>
    <scope>NUCLEOTIDE SEQUENCE</scope>
    <source>
        <strain evidence="1">EC-137</strain>
    </source>
</reference>
<accession>A0ACB8QZB9</accession>
<evidence type="ECO:0000313" key="2">
    <source>
        <dbReference type="Proteomes" id="UP000814128"/>
    </source>
</evidence>
<evidence type="ECO:0000313" key="1">
    <source>
        <dbReference type="EMBL" id="KAI0037241.1"/>
    </source>
</evidence>
<keyword evidence="2" id="KW-1185">Reference proteome</keyword>